<dbReference type="PANTHER" id="PTHR43792:SF1">
    <property type="entry name" value="N-ACETYLTRANSFERASE DOMAIN-CONTAINING PROTEIN"/>
    <property type="match status" value="1"/>
</dbReference>
<feature type="domain" description="N-acetyltransferase" evidence="1">
    <location>
        <begin position="14"/>
        <end position="174"/>
    </location>
</feature>
<dbReference type="InterPro" id="IPR000182">
    <property type="entry name" value="GNAT_dom"/>
</dbReference>
<dbReference type="PANTHER" id="PTHR43792">
    <property type="entry name" value="GNAT FAMILY, PUTATIVE (AFU_ORTHOLOGUE AFUA_3G00765)-RELATED-RELATED"/>
    <property type="match status" value="1"/>
</dbReference>
<dbReference type="Proteomes" id="UP001500954">
    <property type="component" value="Unassembled WGS sequence"/>
</dbReference>
<evidence type="ECO:0000259" key="1">
    <source>
        <dbReference type="PROSITE" id="PS51186"/>
    </source>
</evidence>
<protein>
    <submittedName>
        <fullName evidence="2">GNAT family N-acetyltransferase</fullName>
    </submittedName>
</protein>
<dbReference type="SUPFAM" id="SSF55729">
    <property type="entry name" value="Acyl-CoA N-acyltransferases (Nat)"/>
    <property type="match status" value="1"/>
</dbReference>
<dbReference type="Pfam" id="PF13302">
    <property type="entry name" value="Acetyltransf_3"/>
    <property type="match status" value="1"/>
</dbReference>
<accession>A0ABP6XYJ0</accession>
<sequence length="183" mass="21119">MNKKSFPEIRTGRLLLRRLRPSDWQMISFLRSDNKVNEFVKRPRAESKAKALKFIAMINAGVDCQNHYYWVITEKDRNKMIGSICLWNFSKAKTIAEVGYDLAPEFQGKGIMSESLQSILSFGFKELNLKAVEAFTHKRNMPSRALLESNGFKIILGKIDEDNVDNLVYEIKNEVPIGCRNRK</sequence>
<dbReference type="Gene3D" id="3.40.630.30">
    <property type="match status" value="1"/>
</dbReference>
<keyword evidence="3" id="KW-1185">Reference proteome</keyword>
<dbReference type="InterPro" id="IPR051531">
    <property type="entry name" value="N-acetyltransferase"/>
</dbReference>
<evidence type="ECO:0000313" key="2">
    <source>
        <dbReference type="EMBL" id="GAA3574010.1"/>
    </source>
</evidence>
<gene>
    <name evidence="2" type="ORF">GCM10022395_23990</name>
</gene>
<organism evidence="2 3">
    <name type="scientific">Snuella lapsa</name>
    <dbReference type="NCBI Taxonomy" id="870481"/>
    <lineage>
        <taxon>Bacteria</taxon>
        <taxon>Pseudomonadati</taxon>
        <taxon>Bacteroidota</taxon>
        <taxon>Flavobacteriia</taxon>
        <taxon>Flavobacteriales</taxon>
        <taxon>Flavobacteriaceae</taxon>
        <taxon>Snuella</taxon>
    </lineage>
</organism>
<dbReference type="PROSITE" id="PS51186">
    <property type="entry name" value="GNAT"/>
    <property type="match status" value="1"/>
</dbReference>
<dbReference type="InterPro" id="IPR016181">
    <property type="entry name" value="Acyl_CoA_acyltransferase"/>
</dbReference>
<comment type="caution">
    <text evidence="2">The sequence shown here is derived from an EMBL/GenBank/DDBJ whole genome shotgun (WGS) entry which is preliminary data.</text>
</comment>
<evidence type="ECO:0000313" key="3">
    <source>
        <dbReference type="Proteomes" id="UP001500954"/>
    </source>
</evidence>
<dbReference type="RefSeq" id="WP_345006408.1">
    <property type="nucleotide sequence ID" value="NZ_BAABCY010000065.1"/>
</dbReference>
<name>A0ABP6XYJ0_9FLAO</name>
<reference evidence="3" key="1">
    <citation type="journal article" date="2019" name="Int. J. Syst. Evol. Microbiol.">
        <title>The Global Catalogue of Microorganisms (GCM) 10K type strain sequencing project: providing services to taxonomists for standard genome sequencing and annotation.</title>
        <authorList>
            <consortium name="The Broad Institute Genomics Platform"/>
            <consortium name="The Broad Institute Genome Sequencing Center for Infectious Disease"/>
            <person name="Wu L."/>
            <person name="Ma J."/>
        </authorList>
    </citation>
    <scope>NUCLEOTIDE SEQUENCE [LARGE SCALE GENOMIC DNA]</scope>
    <source>
        <strain evidence="3">JCM 17111</strain>
    </source>
</reference>
<proteinExistence type="predicted"/>
<dbReference type="EMBL" id="BAABCY010000065">
    <property type="protein sequence ID" value="GAA3574010.1"/>
    <property type="molecule type" value="Genomic_DNA"/>
</dbReference>